<dbReference type="EMBL" id="JAAALK010000290">
    <property type="protein sequence ID" value="KAG8046941.1"/>
    <property type="molecule type" value="Genomic_DNA"/>
</dbReference>
<sequence>MPGAYWRTHGCTWHQRGCHHRGSRCGSQNWLMISPRWPGGSKQRGGEKQSHGELHTMAEAHCWLLCILAHGVLLSHQLSGALDLVTKRPVNMGVCTITSGYAGSPILFYIYLRGQET</sequence>
<reference evidence="2" key="1">
    <citation type="journal article" date="2021" name="bioRxiv">
        <title>Whole Genome Assembly and Annotation of Northern Wild Rice, Zizania palustris L., Supports a Whole Genome Duplication in the Zizania Genus.</title>
        <authorList>
            <person name="Haas M."/>
            <person name="Kono T."/>
            <person name="Macchietto M."/>
            <person name="Millas R."/>
            <person name="McGilp L."/>
            <person name="Shao M."/>
            <person name="Duquette J."/>
            <person name="Hirsch C.N."/>
            <person name="Kimball J."/>
        </authorList>
    </citation>
    <scope>NUCLEOTIDE SEQUENCE</scope>
    <source>
        <tissue evidence="2">Fresh leaf tissue</tissue>
    </source>
</reference>
<proteinExistence type="predicted"/>
<gene>
    <name evidence="2" type="ORF">GUJ93_ZPchr0008g12973</name>
</gene>
<accession>A0A8J5RX88</accession>
<feature type="transmembrane region" description="Helical" evidence="1">
    <location>
        <begin position="90"/>
        <end position="112"/>
    </location>
</feature>
<evidence type="ECO:0000313" key="3">
    <source>
        <dbReference type="Proteomes" id="UP000729402"/>
    </source>
</evidence>
<dbReference type="Proteomes" id="UP000729402">
    <property type="component" value="Unassembled WGS sequence"/>
</dbReference>
<dbReference type="AlphaFoldDB" id="A0A8J5RX88"/>
<keyword evidence="1" id="KW-1133">Transmembrane helix</keyword>
<evidence type="ECO:0000313" key="2">
    <source>
        <dbReference type="EMBL" id="KAG8046941.1"/>
    </source>
</evidence>
<comment type="caution">
    <text evidence="2">The sequence shown here is derived from an EMBL/GenBank/DDBJ whole genome shotgun (WGS) entry which is preliminary data.</text>
</comment>
<keyword evidence="1" id="KW-0812">Transmembrane</keyword>
<organism evidence="2 3">
    <name type="scientific">Zizania palustris</name>
    <name type="common">Northern wild rice</name>
    <dbReference type="NCBI Taxonomy" id="103762"/>
    <lineage>
        <taxon>Eukaryota</taxon>
        <taxon>Viridiplantae</taxon>
        <taxon>Streptophyta</taxon>
        <taxon>Embryophyta</taxon>
        <taxon>Tracheophyta</taxon>
        <taxon>Spermatophyta</taxon>
        <taxon>Magnoliopsida</taxon>
        <taxon>Liliopsida</taxon>
        <taxon>Poales</taxon>
        <taxon>Poaceae</taxon>
        <taxon>BOP clade</taxon>
        <taxon>Oryzoideae</taxon>
        <taxon>Oryzeae</taxon>
        <taxon>Zizaniinae</taxon>
        <taxon>Zizania</taxon>
    </lineage>
</organism>
<keyword evidence="1" id="KW-0472">Membrane</keyword>
<protein>
    <submittedName>
        <fullName evidence="2">Uncharacterized protein</fullName>
    </submittedName>
</protein>
<name>A0A8J5RX88_ZIZPA</name>
<keyword evidence="3" id="KW-1185">Reference proteome</keyword>
<evidence type="ECO:0000256" key="1">
    <source>
        <dbReference type="SAM" id="Phobius"/>
    </source>
</evidence>
<reference evidence="2" key="2">
    <citation type="submission" date="2021-02" db="EMBL/GenBank/DDBJ databases">
        <authorList>
            <person name="Kimball J.A."/>
            <person name="Haas M.W."/>
            <person name="Macchietto M."/>
            <person name="Kono T."/>
            <person name="Duquette J."/>
            <person name="Shao M."/>
        </authorList>
    </citation>
    <scope>NUCLEOTIDE SEQUENCE</scope>
    <source>
        <tissue evidence="2">Fresh leaf tissue</tissue>
    </source>
</reference>